<name>A0A1E3I629_9TREE</name>
<keyword evidence="3" id="KW-1185">Reference proteome</keyword>
<comment type="caution">
    <text evidence="2">The sequence shown here is derived from an EMBL/GenBank/DDBJ whole genome shotgun (WGS) entry which is preliminary data.</text>
</comment>
<dbReference type="RefSeq" id="XP_018997862.1">
    <property type="nucleotide sequence ID" value="XM_019133157.1"/>
</dbReference>
<feature type="compositionally biased region" description="Polar residues" evidence="1">
    <location>
        <begin position="90"/>
        <end position="99"/>
    </location>
</feature>
<accession>A0A1E3I629</accession>
<feature type="region of interest" description="Disordered" evidence="1">
    <location>
        <begin position="86"/>
        <end position="115"/>
    </location>
</feature>
<feature type="compositionally biased region" description="Polar residues" evidence="1">
    <location>
        <begin position="40"/>
        <end position="49"/>
    </location>
</feature>
<dbReference type="EMBL" id="AWGJ01000001">
    <property type="protein sequence ID" value="ODN84059.1"/>
    <property type="molecule type" value="Genomic_DNA"/>
</dbReference>
<evidence type="ECO:0000256" key="1">
    <source>
        <dbReference type="SAM" id="MobiDB-lite"/>
    </source>
</evidence>
<feature type="region of interest" description="Disordered" evidence="1">
    <location>
        <begin position="37"/>
        <end position="56"/>
    </location>
</feature>
<protein>
    <recommendedName>
        <fullName evidence="4">CsbD-like domain-containing protein</fullName>
    </recommendedName>
</protein>
<reference evidence="2 3" key="1">
    <citation type="submission" date="2016-06" db="EMBL/GenBank/DDBJ databases">
        <title>Evolution of pathogenesis and genome organization in the Tremellales.</title>
        <authorList>
            <person name="Cuomo C."/>
            <person name="Litvintseva A."/>
            <person name="Heitman J."/>
            <person name="Chen Y."/>
            <person name="Sun S."/>
            <person name="Springer D."/>
            <person name="Dromer F."/>
            <person name="Young S."/>
            <person name="Zeng Q."/>
            <person name="Chapman S."/>
            <person name="Gujja S."/>
            <person name="Saif S."/>
            <person name="Birren B."/>
        </authorList>
    </citation>
    <scope>NUCLEOTIDE SEQUENCE [LARGE SCALE GENOMIC DNA]</scope>
    <source>
        <strain evidence="2 3">CBS 6039</strain>
    </source>
</reference>
<dbReference type="PANTHER" id="PTHR40460">
    <property type="entry name" value="CHROMOSOME 1, WHOLE GENOME SHOTGUN SEQUENCE"/>
    <property type="match status" value="1"/>
</dbReference>
<organism evidence="2 3">
    <name type="scientific">Cryptococcus amylolentus CBS 6039</name>
    <dbReference type="NCBI Taxonomy" id="1295533"/>
    <lineage>
        <taxon>Eukaryota</taxon>
        <taxon>Fungi</taxon>
        <taxon>Dikarya</taxon>
        <taxon>Basidiomycota</taxon>
        <taxon>Agaricomycotina</taxon>
        <taxon>Tremellomycetes</taxon>
        <taxon>Tremellales</taxon>
        <taxon>Cryptococcaceae</taxon>
        <taxon>Cryptococcus</taxon>
    </lineage>
</organism>
<dbReference type="STRING" id="1295533.A0A1E3I629"/>
<gene>
    <name evidence="2" type="ORF">L202_00082</name>
</gene>
<proteinExistence type="predicted"/>
<evidence type="ECO:0000313" key="2">
    <source>
        <dbReference type="EMBL" id="ODN84059.1"/>
    </source>
</evidence>
<dbReference type="GeneID" id="30151391"/>
<sequence length="115" mass="11838">MSDSAEPSKTNGQINSIVGTGKVLVGNVIESGYAAVGGSTEPSSFTTEGQKQHDQGEAEITAAQAKNYVEGVGDRLEGKKDSIVGAVTGDKTQQTSGNLQHDKGEAQMNVNKPSS</sequence>
<dbReference type="OrthoDB" id="9999611at2759"/>
<dbReference type="AlphaFoldDB" id="A0A1E3I629"/>
<evidence type="ECO:0008006" key="4">
    <source>
        <dbReference type="Google" id="ProtNLM"/>
    </source>
</evidence>
<dbReference type="PANTHER" id="PTHR40460:SF1">
    <property type="entry name" value="CSBD-LIKE DOMAIN-CONTAINING PROTEIN"/>
    <property type="match status" value="1"/>
</dbReference>
<evidence type="ECO:0000313" key="3">
    <source>
        <dbReference type="Proteomes" id="UP000094065"/>
    </source>
</evidence>
<dbReference type="Proteomes" id="UP000094065">
    <property type="component" value="Unassembled WGS sequence"/>
</dbReference>